<feature type="compositionally biased region" description="Polar residues" evidence="1">
    <location>
        <begin position="289"/>
        <end position="301"/>
    </location>
</feature>
<evidence type="ECO:0000256" key="1">
    <source>
        <dbReference type="SAM" id="MobiDB-lite"/>
    </source>
</evidence>
<sequence length="382" mass="40902">MDEALWVDELYKAFWRTLPGMLHAEAQGLAHTLGLTPSRDVPWSAVFSNEFTLSAPALLADAMPGVRGATVQDALLAHLLAVIEAFATDRIQDAQIRPTWQLEALLAHARRARDEALRRVAPGVDDPAIDFARADEATLLAIEAERALLASGEPAGFSRYYALSLAKQRVGFPASIALAHAAGWTAAQREVLSRMLSSVWLGLQLHDDVMDWQDDYQRGGAWAVVLASELRSRAHGEPDVGDVGDVDVDDGDDDAARGQGRAPGGAHRRGAVAYGPLGTPPWGIAATPKGQSEPPTSSVPSSLIPVRRMVLEAGVLGAMLDGERRCFRAARRRAAVLGARRVAAWTAGREAQAQELARCEAESPGFANRAHALKSWAKAVLA</sequence>
<comment type="caution">
    <text evidence="2">The sequence shown here is derived from an EMBL/GenBank/DDBJ whole genome shotgun (WGS) entry which is preliminary data.</text>
</comment>
<feature type="region of interest" description="Disordered" evidence="1">
    <location>
        <begin position="235"/>
        <end position="301"/>
    </location>
</feature>
<name>A0A150QSU0_SORCE</name>
<feature type="compositionally biased region" description="Acidic residues" evidence="1">
    <location>
        <begin position="239"/>
        <end position="253"/>
    </location>
</feature>
<dbReference type="EMBL" id="JEMA01000363">
    <property type="protein sequence ID" value="KYF71024.1"/>
    <property type="molecule type" value="Genomic_DNA"/>
</dbReference>
<evidence type="ECO:0000313" key="2">
    <source>
        <dbReference type="EMBL" id="KYF71024.1"/>
    </source>
</evidence>
<accession>A0A150QSU0</accession>
<dbReference type="RefSeq" id="WP_061607232.1">
    <property type="nucleotide sequence ID" value="NZ_JEMA01000363.1"/>
</dbReference>
<organism evidence="2 3">
    <name type="scientific">Sorangium cellulosum</name>
    <name type="common">Polyangium cellulosum</name>
    <dbReference type="NCBI Taxonomy" id="56"/>
    <lineage>
        <taxon>Bacteria</taxon>
        <taxon>Pseudomonadati</taxon>
        <taxon>Myxococcota</taxon>
        <taxon>Polyangia</taxon>
        <taxon>Polyangiales</taxon>
        <taxon>Polyangiaceae</taxon>
        <taxon>Sorangium</taxon>
    </lineage>
</organism>
<protein>
    <recommendedName>
        <fullName evidence="4">Phytoene synthase</fullName>
    </recommendedName>
</protein>
<evidence type="ECO:0000313" key="3">
    <source>
        <dbReference type="Proteomes" id="UP000075260"/>
    </source>
</evidence>
<gene>
    <name evidence="2" type="ORF">BE15_24830</name>
</gene>
<evidence type="ECO:0008006" key="4">
    <source>
        <dbReference type="Google" id="ProtNLM"/>
    </source>
</evidence>
<reference evidence="2 3" key="1">
    <citation type="submission" date="2014-02" db="EMBL/GenBank/DDBJ databases">
        <title>The small core and large imbalanced accessory genome model reveals a collaborative survival strategy of Sorangium cellulosum strains in nature.</title>
        <authorList>
            <person name="Han K."/>
            <person name="Peng R."/>
            <person name="Blom J."/>
            <person name="Li Y.-Z."/>
        </authorList>
    </citation>
    <scope>NUCLEOTIDE SEQUENCE [LARGE SCALE GENOMIC DNA]</scope>
    <source>
        <strain evidence="2 3">So0008-312</strain>
    </source>
</reference>
<dbReference type="Proteomes" id="UP000075260">
    <property type="component" value="Unassembled WGS sequence"/>
</dbReference>
<dbReference type="AlphaFoldDB" id="A0A150QSU0"/>
<proteinExistence type="predicted"/>
<dbReference type="OrthoDB" id="5495226at2"/>